<dbReference type="InterPro" id="IPR055170">
    <property type="entry name" value="GFO_IDH_MocA-like_dom"/>
</dbReference>
<dbReference type="EMBL" id="VDFV01000040">
    <property type="protein sequence ID" value="TNC65047.1"/>
    <property type="molecule type" value="Genomic_DNA"/>
</dbReference>
<organism evidence="3 4">
    <name type="scientific">Rubellimicrobium roseum</name>
    <dbReference type="NCBI Taxonomy" id="687525"/>
    <lineage>
        <taxon>Bacteria</taxon>
        <taxon>Pseudomonadati</taxon>
        <taxon>Pseudomonadota</taxon>
        <taxon>Alphaproteobacteria</taxon>
        <taxon>Rhodobacterales</taxon>
        <taxon>Roseobacteraceae</taxon>
        <taxon>Rubellimicrobium</taxon>
    </lineage>
</organism>
<dbReference type="InterPro" id="IPR036291">
    <property type="entry name" value="NAD(P)-bd_dom_sf"/>
</dbReference>
<dbReference type="Pfam" id="PF01408">
    <property type="entry name" value="GFO_IDH_MocA"/>
    <property type="match status" value="1"/>
</dbReference>
<proteinExistence type="predicted"/>
<dbReference type="InterPro" id="IPR000683">
    <property type="entry name" value="Gfo/Idh/MocA-like_OxRdtase_N"/>
</dbReference>
<dbReference type="PANTHER" id="PTHR43708">
    <property type="entry name" value="CONSERVED EXPRESSED OXIDOREDUCTASE (EUROFUNG)"/>
    <property type="match status" value="1"/>
</dbReference>
<dbReference type="InterPro" id="IPR051317">
    <property type="entry name" value="Gfo/Idh/MocA_oxidoreduct"/>
</dbReference>
<dbReference type="AlphaFoldDB" id="A0A5C4N8N5"/>
<dbReference type="Gene3D" id="3.40.50.720">
    <property type="entry name" value="NAD(P)-binding Rossmann-like Domain"/>
    <property type="match status" value="1"/>
</dbReference>
<dbReference type="SUPFAM" id="SSF55347">
    <property type="entry name" value="Glyceraldehyde-3-phosphate dehydrogenase-like, C-terminal domain"/>
    <property type="match status" value="1"/>
</dbReference>
<evidence type="ECO:0000259" key="2">
    <source>
        <dbReference type="Pfam" id="PF22725"/>
    </source>
</evidence>
<dbReference type="GO" id="GO:0000166">
    <property type="term" value="F:nucleotide binding"/>
    <property type="evidence" value="ECO:0007669"/>
    <property type="project" value="InterPro"/>
</dbReference>
<comment type="caution">
    <text evidence="3">The sequence shown here is derived from an EMBL/GenBank/DDBJ whole genome shotgun (WGS) entry which is preliminary data.</text>
</comment>
<reference evidence="3 4" key="1">
    <citation type="submission" date="2019-06" db="EMBL/GenBank/DDBJ databases">
        <authorList>
            <person name="Jiang L."/>
        </authorList>
    </citation>
    <scope>NUCLEOTIDE SEQUENCE [LARGE SCALE GENOMIC DNA]</scope>
    <source>
        <strain evidence="3 4">YIM 48858</strain>
    </source>
</reference>
<name>A0A5C4N8N5_9RHOB</name>
<protein>
    <submittedName>
        <fullName evidence="3">Gfo/Idh/MocA family oxidoreductase</fullName>
    </submittedName>
</protein>
<dbReference type="Gene3D" id="3.30.360.10">
    <property type="entry name" value="Dihydrodipicolinate Reductase, domain 2"/>
    <property type="match status" value="1"/>
</dbReference>
<sequence>MQAWRDLGPEGVRIAGVCDLDEGRARTMAEEFGARAFTDPAAMLAALRPDFVDIATTPPSHRALVELCAPQVRLVICQKPIADTPNDARAMVDACDRAGAAFVIHENFRWQRPFVRMQELLLAGAIGMPRFLRLNFRHGWDVYAGQPYLATVPRLAIMDIGVHLFDLVRLFLGEARAITCETQKRNPRVEGEDAFTALTAHDGAVGVTDASFHSTLRPEPFPQTLAVLEGDRGTLELREGYRLVIHDETGRREEDVEPPVPAWGEKPWHVVQDSVLAFQRHVVAVLRGQATPQPSGADNLRTLALCLAAYRSAEIGARVSP</sequence>
<evidence type="ECO:0000313" key="3">
    <source>
        <dbReference type="EMBL" id="TNC65047.1"/>
    </source>
</evidence>
<dbReference type="Proteomes" id="UP000305709">
    <property type="component" value="Unassembled WGS sequence"/>
</dbReference>
<feature type="domain" description="GFO/IDH/MocA-like oxidoreductase" evidence="2">
    <location>
        <begin position="114"/>
        <end position="235"/>
    </location>
</feature>
<dbReference type="PANTHER" id="PTHR43708:SF8">
    <property type="entry name" value="OXIDOREDUCTASE"/>
    <property type="match status" value="1"/>
</dbReference>
<dbReference type="Pfam" id="PF22725">
    <property type="entry name" value="GFO_IDH_MocA_C3"/>
    <property type="match status" value="1"/>
</dbReference>
<evidence type="ECO:0000259" key="1">
    <source>
        <dbReference type="Pfam" id="PF01408"/>
    </source>
</evidence>
<gene>
    <name evidence="3" type="ORF">FHG71_18095</name>
</gene>
<dbReference type="OrthoDB" id="6183734at2"/>
<feature type="domain" description="Gfo/Idh/MocA-like oxidoreductase N-terminal" evidence="1">
    <location>
        <begin position="6"/>
        <end position="102"/>
    </location>
</feature>
<keyword evidence="4" id="KW-1185">Reference proteome</keyword>
<dbReference type="SUPFAM" id="SSF51735">
    <property type="entry name" value="NAD(P)-binding Rossmann-fold domains"/>
    <property type="match status" value="1"/>
</dbReference>
<evidence type="ECO:0000313" key="4">
    <source>
        <dbReference type="Proteomes" id="UP000305709"/>
    </source>
</evidence>
<accession>A0A5C4N8N5</accession>